<feature type="domain" description="DUF1731" evidence="3">
    <location>
        <begin position="252"/>
        <end position="298"/>
    </location>
</feature>
<evidence type="ECO:0000259" key="3">
    <source>
        <dbReference type="Pfam" id="PF08338"/>
    </source>
</evidence>
<evidence type="ECO:0000313" key="5">
    <source>
        <dbReference type="Proteomes" id="UP000196240"/>
    </source>
</evidence>
<gene>
    <name evidence="4" type="ORF">ACNJC6_02983</name>
</gene>
<dbReference type="InterPro" id="IPR013549">
    <property type="entry name" value="DUF1731"/>
</dbReference>
<dbReference type="NCBIfam" id="TIGR01777">
    <property type="entry name" value="yfcH"/>
    <property type="match status" value="1"/>
</dbReference>
<comment type="similarity">
    <text evidence="1">Belongs to the NAD(P)-dependent epimerase/dehydratase family. SDR39U1 subfamily.</text>
</comment>
<evidence type="ECO:0000259" key="2">
    <source>
        <dbReference type="Pfam" id="PF01370"/>
    </source>
</evidence>
<protein>
    <submittedName>
        <fullName evidence="4">Epimerase family protein</fullName>
    </submittedName>
</protein>
<dbReference type="Pfam" id="PF01370">
    <property type="entry name" value="Epimerase"/>
    <property type="match status" value="1"/>
</dbReference>
<dbReference type="InterPro" id="IPR001509">
    <property type="entry name" value="Epimerase_deHydtase"/>
</dbReference>
<accession>A0A1R7QGA7</accession>
<dbReference type="InterPro" id="IPR036291">
    <property type="entry name" value="NAD(P)-bd_dom_sf"/>
</dbReference>
<organism evidence="4 5">
    <name type="scientific">Acinetobacter johnsonii</name>
    <dbReference type="NCBI Taxonomy" id="40214"/>
    <lineage>
        <taxon>Bacteria</taxon>
        <taxon>Pseudomonadati</taxon>
        <taxon>Pseudomonadota</taxon>
        <taxon>Gammaproteobacteria</taxon>
        <taxon>Moraxellales</taxon>
        <taxon>Moraxellaceae</taxon>
        <taxon>Acinetobacter</taxon>
    </lineage>
</organism>
<dbReference type="Pfam" id="PF08338">
    <property type="entry name" value="DUF1731"/>
    <property type="match status" value="1"/>
</dbReference>
<dbReference type="Gene3D" id="3.40.50.720">
    <property type="entry name" value="NAD(P)-binding Rossmann-like Domain"/>
    <property type="match status" value="1"/>
</dbReference>
<sequence>MQKERVLVTGASGFIGSNLLDYLLEKDYEVIGLSRQKNLPKIHPHLTWIRALEELKHDRIDYVVNLAGESIAQGRWTGVRKQKLIASRVEMTTMLYQYLAKRKIQPKCIISGSAVGYYGIDPTEQWTECCNEQSAPQSIFMSELCQKWEQSARQDTSQNTKIIRLGVVFGRGAGILPQMLFPIKMNLCGRIGSGRQPVVWVHIQDVLRAIEFLMLHETTAQVFNVVSPEKVTQSAFAQTAAQILKRRPVLSLPAFVLKLLLGEQSQLVLNGQFVRPEALKAQGFEFKYPTLKEALIHIIQPQNLAK</sequence>
<dbReference type="PANTHER" id="PTHR11092:SF0">
    <property type="entry name" value="EPIMERASE FAMILY PROTEIN SDR39U1"/>
    <property type="match status" value="1"/>
</dbReference>
<dbReference type="RefSeq" id="WP_087014369.1">
    <property type="nucleotide sequence ID" value="NZ_FUUY01000012.1"/>
</dbReference>
<proteinExistence type="inferred from homology"/>
<dbReference type="EMBL" id="FUUY01000012">
    <property type="protein sequence ID" value="SJX23324.1"/>
    <property type="molecule type" value="Genomic_DNA"/>
</dbReference>
<evidence type="ECO:0000313" key="4">
    <source>
        <dbReference type="EMBL" id="SJX23324.1"/>
    </source>
</evidence>
<name>A0A1R7QGA7_ACIJO</name>
<dbReference type="AlphaFoldDB" id="A0A1R7QGA7"/>
<dbReference type="InterPro" id="IPR010099">
    <property type="entry name" value="SDR39U1"/>
</dbReference>
<dbReference type="Proteomes" id="UP000196240">
    <property type="component" value="Unassembled WGS sequence"/>
</dbReference>
<feature type="domain" description="NAD-dependent epimerase/dehydratase" evidence="2">
    <location>
        <begin position="6"/>
        <end position="225"/>
    </location>
</feature>
<dbReference type="PANTHER" id="PTHR11092">
    <property type="entry name" value="SUGAR NUCLEOTIDE EPIMERASE RELATED"/>
    <property type="match status" value="1"/>
</dbReference>
<evidence type="ECO:0000256" key="1">
    <source>
        <dbReference type="ARBA" id="ARBA00009353"/>
    </source>
</evidence>
<reference evidence="4 5" key="1">
    <citation type="submission" date="2017-02" db="EMBL/GenBank/DDBJ databases">
        <authorList>
            <person name="Peterson S.W."/>
        </authorList>
    </citation>
    <scope>NUCLEOTIDE SEQUENCE [LARGE SCALE GENOMIC DNA]</scope>
    <source>
        <strain evidence="4">C6</strain>
    </source>
</reference>
<dbReference type="SUPFAM" id="SSF51735">
    <property type="entry name" value="NAD(P)-binding Rossmann-fold domains"/>
    <property type="match status" value="1"/>
</dbReference>